<dbReference type="SMART" id="SM00304">
    <property type="entry name" value="HAMP"/>
    <property type="match status" value="1"/>
</dbReference>
<evidence type="ECO:0000256" key="7">
    <source>
        <dbReference type="ARBA" id="ARBA00022692"/>
    </source>
</evidence>
<keyword evidence="7 14" id="KW-0812">Transmembrane</keyword>
<comment type="catalytic activity">
    <reaction evidence="1">
        <text>ATP + protein L-histidine = ADP + protein N-phospho-L-histidine.</text>
        <dbReference type="EC" id="2.7.13.3"/>
    </reaction>
</comment>
<dbReference type="Gene3D" id="3.30.565.10">
    <property type="entry name" value="Histidine kinase-like ATPase, C-terminal domain"/>
    <property type="match status" value="1"/>
</dbReference>
<evidence type="ECO:0000259" key="15">
    <source>
        <dbReference type="PROSITE" id="PS50109"/>
    </source>
</evidence>
<dbReference type="GO" id="GO:0000155">
    <property type="term" value="F:phosphorelay sensor kinase activity"/>
    <property type="evidence" value="ECO:0007669"/>
    <property type="project" value="InterPro"/>
</dbReference>
<dbReference type="CDD" id="cd00075">
    <property type="entry name" value="HATPase"/>
    <property type="match status" value="1"/>
</dbReference>
<dbReference type="FunFam" id="3.30.565.10:FF:000006">
    <property type="entry name" value="Sensor histidine kinase WalK"/>
    <property type="match status" value="1"/>
</dbReference>
<evidence type="ECO:0000256" key="12">
    <source>
        <dbReference type="ARBA" id="ARBA00023012"/>
    </source>
</evidence>
<evidence type="ECO:0000256" key="3">
    <source>
        <dbReference type="ARBA" id="ARBA00012438"/>
    </source>
</evidence>
<comment type="subcellular location">
    <subcellularLocation>
        <location evidence="2">Cell membrane</location>
        <topology evidence="2">Multi-pass membrane protein</topology>
    </subcellularLocation>
</comment>
<dbReference type="PROSITE" id="PS50885">
    <property type="entry name" value="HAMP"/>
    <property type="match status" value="1"/>
</dbReference>
<dbReference type="SMART" id="SM00388">
    <property type="entry name" value="HisKA"/>
    <property type="match status" value="1"/>
</dbReference>
<dbReference type="InterPro" id="IPR003661">
    <property type="entry name" value="HisK_dim/P_dom"/>
</dbReference>
<feature type="domain" description="HAMP" evidence="16">
    <location>
        <begin position="167"/>
        <end position="221"/>
    </location>
</feature>
<evidence type="ECO:0000256" key="8">
    <source>
        <dbReference type="ARBA" id="ARBA00022741"/>
    </source>
</evidence>
<keyword evidence="8" id="KW-0547">Nucleotide-binding</keyword>
<dbReference type="InterPro" id="IPR036097">
    <property type="entry name" value="HisK_dim/P_sf"/>
</dbReference>
<dbReference type="InterPro" id="IPR050398">
    <property type="entry name" value="HssS/ArlS-like"/>
</dbReference>
<keyword evidence="9" id="KW-0418">Kinase</keyword>
<evidence type="ECO:0000256" key="10">
    <source>
        <dbReference type="ARBA" id="ARBA00022840"/>
    </source>
</evidence>
<feature type="domain" description="Histidine kinase" evidence="15">
    <location>
        <begin position="229"/>
        <end position="443"/>
    </location>
</feature>
<sequence>MSFLNIKTKLTLWYTFFMVVLVGGILGILVEFTDMTLLTNQKSQLVEVVEDVIEDIEEGDDFDNFDDGVYILLYNENGEYLTGSLPFNFPIEYPFKLGQVQEIKEKDRGFYIYDKKIITEGGEKIWIRGVFSDIQINQLTQTIVTGAFLILPILVILSTVIGYFITKKAFLPVKKIQETAQNITESNELSLRIGLPKGRDEITKLANTIDEMLERLDKSFQKEKQFTSDASHELRTPVTVILAESEYILKHGEDMEEARESMEIINRQAEKISGLINQLLFFSRADRGDLKLKLENVNIVKTIEELKNDNSIEAEKRNITITYENNLKNYEYIVDKIMFIRAIQNIIQNAINYGKENGKIEIESFEKSEYFVIKVKDDGIGIAEENLQKIWDRFYQVDESRTTKSMGLGLSMVKLIVEKHEGYVEVESELGKGTVFTLYFKKL</sequence>
<evidence type="ECO:0000313" key="17">
    <source>
        <dbReference type="EMBL" id="RHF71303.1"/>
    </source>
</evidence>
<evidence type="ECO:0000256" key="6">
    <source>
        <dbReference type="ARBA" id="ARBA00022679"/>
    </source>
</evidence>
<dbReference type="Proteomes" id="UP000284676">
    <property type="component" value="Unassembled WGS sequence"/>
</dbReference>
<dbReference type="EMBL" id="QRHL01000016">
    <property type="protein sequence ID" value="RHF71303.1"/>
    <property type="molecule type" value="Genomic_DNA"/>
</dbReference>
<keyword evidence="11 14" id="KW-1133">Transmembrane helix</keyword>
<dbReference type="FunFam" id="1.10.287.130:FF:000001">
    <property type="entry name" value="Two-component sensor histidine kinase"/>
    <property type="match status" value="1"/>
</dbReference>
<evidence type="ECO:0000313" key="18">
    <source>
        <dbReference type="Proteomes" id="UP000284676"/>
    </source>
</evidence>
<dbReference type="GO" id="GO:0005886">
    <property type="term" value="C:plasma membrane"/>
    <property type="evidence" value="ECO:0007669"/>
    <property type="project" value="UniProtKB-SubCell"/>
</dbReference>
<dbReference type="SMART" id="SM00387">
    <property type="entry name" value="HATPase_c"/>
    <property type="match status" value="1"/>
</dbReference>
<feature type="transmembrane region" description="Helical" evidence="14">
    <location>
        <begin position="12"/>
        <end position="30"/>
    </location>
</feature>
<organism evidence="17 18">
    <name type="scientific">Fusobacterium mortiferum</name>
    <dbReference type="NCBI Taxonomy" id="850"/>
    <lineage>
        <taxon>Bacteria</taxon>
        <taxon>Fusobacteriati</taxon>
        <taxon>Fusobacteriota</taxon>
        <taxon>Fusobacteriia</taxon>
        <taxon>Fusobacteriales</taxon>
        <taxon>Fusobacteriaceae</taxon>
        <taxon>Fusobacterium</taxon>
    </lineage>
</organism>
<accession>A0A414PRZ2</accession>
<dbReference type="EC" id="2.7.13.3" evidence="3"/>
<dbReference type="PANTHER" id="PTHR45528:SF1">
    <property type="entry name" value="SENSOR HISTIDINE KINASE CPXA"/>
    <property type="match status" value="1"/>
</dbReference>
<dbReference type="GO" id="GO:0005524">
    <property type="term" value="F:ATP binding"/>
    <property type="evidence" value="ECO:0007669"/>
    <property type="project" value="UniProtKB-KW"/>
</dbReference>
<feature type="transmembrane region" description="Helical" evidence="14">
    <location>
        <begin position="143"/>
        <end position="165"/>
    </location>
</feature>
<protein>
    <recommendedName>
        <fullName evidence="3">histidine kinase</fullName>
        <ecNumber evidence="3">2.7.13.3</ecNumber>
    </recommendedName>
</protein>
<keyword evidence="10" id="KW-0067">ATP-binding</keyword>
<keyword evidence="4" id="KW-1003">Cell membrane</keyword>
<keyword evidence="6" id="KW-0808">Transferase</keyword>
<name>A0A414PRZ2_FUSMR</name>
<dbReference type="Gene3D" id="6.10.340.10">
    <property type="match status" value="1"/>
</dbReference>
<proteinExistence type="predicted"/>
<evidence type="ECO:0000256" key="14">
    <source>
        <dbReference type="SAM" id="Phobius"/>
    </source>
</evidence>
<dbReference type="InterPro" id="IPR003594">
    <property type="entry name" value="HATPase_dom"/>
</dbReference>
<dbReference type="CDD" id="cd00082">
    <property type="entry name" value="HisKA"/>
    <property type="match status" value="1"/>
</dbReference>
<keyword evidence="13 14" id="KW-0472">Membrane</keyword>
<dbReference type="PRINTS" id="PR00344">
    <property type="entry name" value="BCTRLSENSOR"/>
</dbReference>
<dbReference type="SUPFAM" id="SSF47384">
    <property type="entry name" value="Homodimeric domain of signal transducing histidine kinase"/>
    <property type="match status" value="1"/>
</dbReference>
<evidence type="ECO:0000256" key="11">
    <source>
        <dbReference type="ARBA" id="ARBA00022989"/>
    </source>
</evidence>
<evidence type="ECO:0000256" key="5">
    <source>
        <dbReference type="ARBA" id="ARBA00022553"/>
    </source>
</evidence>
<dbReference type="InterPro" id="IPR004358">
    <property type="entry name" value="Sig_transdc_His_kin-like_C"/>
</dbReference>
<evidence type="ECO:0000256" key="9">
    <source>
        <dbReference type="ARBA" id="ARBA00022777"/>
    </source>
</evidence>
<dbReference type="InterPro" id="IPR005467">
    <property type="entry name" value="His_kinase_dom"/>
</dbReference>
<dbReference type="Pfam" id="PF02518">
    <property type="entry name" value="HATPase_c"/>
    <property type="match status" value="1"/>
</dbReference>
<evidence type="ECO:0000256" key="4">
    <source>
        <dbReference type="ARBA" id="ARBA00022475"/>
    </source>
</evidence>
<evidence type="ECO:0000256" key="2">
    <source>
        <dbReference type="ARBA" id="ARBA00004651"/>
    </source>
</evidence>
<dbReference type="PROSITE" id="PS50109">
    <property type="entry name" value="HIS_KIN"/>
    <property type="match status" value="1"/>
</dbReference>
<gene>
    <name evidence="17" type="ORF">DW663_08895</name>
</gene>
<dbReference type="CDD" id="cd06225">
    <property type="entry name" value="HAMP"/>
    <property type="match status" value="1"/>
</dbReference>
<dbReference type="InterPro" id="IPR003660">
    <property type="entry name" value="HAMP_dom"/>
</dbReference>
<dbReference type="PANTHER" id="PTHR45528">
    <property type="entry name" value="SENSOR HISTIDINE KINASE CPXA"/>
    <property type="match status" value="1"/>
</dbReference>
<dbReference type="InterPro" id="IPR036890">
    <property type="entry name" value="HATPase_C_sf"/>
</dbReference>
<evidence type="ECO:0000256" key="1">
    <source>
        <dbReference type="ARBA" id="ARBA00000085"/>
    </source>
</evidence>
<evidence type="ECO:0000259" key="16">
    <source>
        <dbReference type="PROSITE" id="PS50885"/>
    </source>
</evidence>
<dbReference type="Pfam" id="PF00512">
    <property type="entry name" value="HisKA"/>
    <property type="match status" value="1"/>
</dbReference>
<dbReference type="Pfam" id="PF00672">
    <property type="entry name" value="HAMP"/>
    <property type="match status" value="1"/>
</dbReference>
<dbReference type="Gene3D" id="1.10.287.130">
    <property type="match status" value="1"/>
</dbReference>
<reference evidence="17 18" key="1">
    <citation type="submission" date="2018-08" db="EMBL/GenBank/DDBJ databases">
        <title>A genome reference for cultivated species of the human gut microbiota.</title>
        <authorList>
            <person name="Zou Y."/>
            <person name="Xue W."/>
            <person name="Luo G."/>
        </authorList>
    </citation>
    <scope>NUCLEOTIDE SEQUENCE [LARGE SCALE GENOMIC DNA]</scope>
    <source>
        <strain evidence="17 18">AM25-1</strain>
    </source>
</reference>
<dbReference type="SUPFAM" id="SSF55874">
    <property type="entry name" value="ATPase domain of HSP90 chaperone/DNA topoisomerase II/histidine kinase"/>
    <property type="match status" value="1"/>
</dbReference>
<dbReference type="AlphaFoldDB" id="A0A414PRZ2"/>
<keyword evidence="5" id="KW-0597">Phosphoprotein</keyword>
<keyword evidence="12" id="KW-0902">Two-component regulatory system</keyword>
<comment type="caution">
    <text evidence="17">The sequence shown here is derived from an EMBL/GenBank/DDBJ whole genome shotgun (WGS) entry which is preliminary data.</text>
</comment>
<evidence type="ECO:0000256" key="13">
    <source>
        <dbReference type="ARBA" id="ARBA00023136"/>
    </source>
</evidence>
<dbReference type="RefSeq" id="WP_118234523.1">
    <property type="nucleotide sequence ID" value="NZ_CAEUHP010000001.1"/>
</dbReference>